<dbReference type="GO" id="GO:0006508">
    <property type="term" value="P:proteolysis"/>
    <property type="evidence" value="ECO:0007669"/>
    <property type="project" value="UniProtKB-KW"/>
</dbReference>
<reference evidence="6" key="1">
    <citation type="submission" date="2022-11" db="UniProtKB">
        <authorList>
            <consortium name="WormBaseParasite"/>
        </authorList>
    </citation>
    <scope>IDENTIFICATION</scope>
</reference>
<dbReference type="PANTHER" id="PTHR42776:SF27">
    <property type="entry name" value="DIPEPTIDYL PEPTIDASE FAMILY MEMBER 6"/>
    <property type="match status" value="1"/>
</dbReference>
<evidence type="ECO:0000313" key="5">
    <source>
        <dbReference type="Proteomes" id="UP000887540"/>
    </source>
</evidence>
<keyword evidence="3" id="KW-0645">Protease</keyword>
<dbReference type="Pfam" id="PF00326">
    <property type="entry name" value="Peptidase_S9"/>
    <property type="match status" value="1"/>
</dbReference>
<dbReference type="AlphaFoldDB" id="A0A914EPA3"/>
<evidence type="ECO:0000256" key="2">
    <source>
        <dbReference type="ARBA" id="ARBA00022801"/>
    </source>
</evidence>
<comment type="similarity">
    <text evidence="1 3">Belongs to the peptidase S9A family.</text>
</comment>
<evidence type="ECO:0000256" key="1">
    <source>
        <dbReference type="ARBA" id="ARBA00005228"/>
    </source>
</evidence>
<protein>
    <recommendedName>
        <fullName evidence="3">Prolyl endopeptidase</fullName>
        <ecNumber evidence="3">3.4.21.-</ecNumber>
    </recommendedName>
</protein>
<sequence length="302" mass="33662">MIGFSFLARDGMRIQAYLHLNNNIPLKQPSEVPPFQRDLASLGLLPKTPQPTIVFIHGGPDERISYGYDPFGTWMSDRGYTGLFINFRGTAGFGKRYKDAGNGEWGKKMQTDIDDGIDFAINNGIADKNRIAVMGNSYGGFSTLSALELTPEKFVCGVDICGPTDLELQTKILLKMEPSFGMIIKGHYNVTDRDMETLKSVSPIYMVSRIRAPLIVIHGGQDDHVPISESANLVDALVKLHKPVKFIEYPDEGHMISKGPNFMSIFGYLDQFFHDCLGGPFEPYIKGQYNSTDEIKVDTMMD</sequence>
<dbReference type="InterPro" id="IPR001375">
    <property type="entry name" value="Peptidase_S9_cat"/>
</dbReference>
<dbReference type="InterPro" id="IPR029058">
    <property type="entry name" value="AB_hydrolase_fold"/>
</dbReference>
<dbReference type="Proteomes" id="UP000887540">
    <property type="component" value="Unplaced"/>
</dbReference>
<dbReference type="WBParaSite" id="ACRNAN_scaffold9185.g19404.t1">
    <property type="protein sequence ID" value="ACRNAN_scaffold9185.g19404.t1"/>
    <property type="gene ID" value="ACRNAN_scaffold9185.g19404"/>
</dbReference>
<dbReference type="SUPFAM" id="SSF53474">
    <property type="entry name" value="alpha/beta-Hydrolases"/>
    <property type="match status" value="1"/>
</dbReference>
<name>A0A914EPA3_9BILA</name>
<keyword evidence="5" id="KW-1185">Reference proteome</keyword>
<keyword evidence="3" id="KW-0720">Serine protease</keyword>
<evidence type="ECO:0000256" key="3">
    <source>
        <dbReference type="RuleBase" id="RU368024"/>
    </source>
</evidence>
<dbReference type="EC" id="3.4.21.-" evidence="3"/>
<dbReference type="InterPro" id="IPR002470">
    <property type="entry name" value="Peptidase_S9A"/>
</dbReference>
<dbReference type="PRINTS" id="PR00862">
    <property type="entry name" value="PROLIGOPTASE"/>
</dbReference>
<dbReference type="PANTHER" id="PTHR42776">
    <property type="entry name" value="SERINE PEPTIDASE S9 FAMILY MEMBER"/>
    <property type="match status" value="1"/>
</dbReference>
<evidence type="ECO:0000259" key="4">
    <source>
        <dbReference type="Pfam" id="PF00326"/>
    </source>
</evidence>
<evidence type="ECO:0000313" key="6">
    <source>
        <dbReference type="WBParaSite" id="ACRNAN_scaffold9185.g19404.t1"/>
    </source>
</evidence>
<feature type="domain" description="Peptidase S9 prolyl oligopeptidase catalytic" evidence="4">
    <location>
        <begin position="74"/>
        <end position="278"/>
    </location>
</feature>
<keyword evidence="2 3" id="KW-0378">Hydrolase</keyword>
<dbReference type="GO" id="GO:0004252">
    <property type="term" value="F:serine-type endopeptidase activity"/>
    <property type="evidence" value="ECO:0007669"/>
    <property type="project" value="UniProtKB-UniRule"/>
</dbReference>
<proteinExistence type="inferred from homology"/>
<organism evidence="5 6">
    <name type="scientific">Acrobeloides nanus</name>
    <dbReference type="NCBI Taxonomy" id="290746"/>
    <lineage>
        <taxon>Eukaryota</taxon>
        <taxon>Metazoa</taxon>
        <taxon>Ecdysozoa</taxon>
        <taxon>Nematoda</taxon>
        <taxon>Chromadorea</taxon>
        <taxon>Rhabditida</taxon>
        <taxon>Tylenchina</taxon>
        <taxon>Cephalobomorpha</taxon>
        <taxon>Cephaloboidea</taxon>
        <taxon>Cephalobidae</taxon>
        <taxon>Acrobeloides</taxon>
    </lineage>
</organism>
<dbReference type="Gene3D" id="3.40.50.1820">
    <property type="entry name" value="alpha/beta hydrolase"/>
    <property type="match status" value="1"/>
</dbReference>
<accession>A0A914EPA3</accession>